<name>A0AAV2R956_MEGNR</name>
<dbReference type="Gene3D" id="1.10.472.10">
    <property type="entry name" value="Cyclin-like"/>
    <property type="match status" value="1"/>
</dbReference>
<dbReference type="Proteomes" id="UP001497623">
    <property type="component" value="Unassembled WGS sequence"/>
</dbReference>
<evidence type="ECO:0000256" key="1">
    <source>
        <dbReference type="SAM" id="Phobius"/>
    </source>
</evidence>
<proteinExistence type="predicted"/>
<reference evidence="2 3" key="1">
    <citation type="submission" date="2024-05" db="EMBL/GenBank/DDBJ databases">
        <authorList>
            <person name="Wallberg A."/>
        </authorList>
    </citation>
    <scope>NUCLEOTIDE SEQUENCE [LARGE SCALE GENOMIC DNA]</scope>
</reference>
<feature type="transmembrane region" description="Helical" evidence="1">
    <location>
        <begin position="12"/>
        <end position="35"/>
    </location>
</feature>
<keyword evidence="1" id="KW-1133">Transmembrane helix</keyword>
<evidence type="ECO:0000313" key="3">
    <source>
        <dbReference type="Proteomes" id="UP001497623"/>
    </source>
</evidence>
<feature type="non-terminal residue" evidence="2">
    <location>
        <position position="219"/>
    </location>
</feature>
<keyword evidence="1" id="KW-0812">Transmembrane</keyword>
<keyword evidence="3" id="KW-1185">Reference proteome</keyword>
<organism evidence="2 3">
    <name type="scientific">Meganyctiphanes norvegica</name>
    <name type="common">Northern krill</name>
    <name type="synonym">Thysanopoda norvegica</name>
    <dbReference type="NCBI Taxonomy" id="48144"/>
    <lineage>
        <taxon>Eukaryota</taxon>
        <taxon>Metazoa</taxon>
        <taxon>Ecdysozoa</taxon>
        <taxon>Arthropoda</taxon>
        <taxon>Crustacea</taxon>
        <taxon>Multicrustacea</taxon>
        <taxon>Malacostraca</taxon>
        <taxon>Eumalacostraca</taxon>
        <taxon>Eucarida</taxon>
        <taxon>Euphausiacea</taxon>
        <taxon>Euphausiidae</taxon>
        <taxon>Meganyctiphanes</taxon>
    </lineage>
</organism>
<protein>
    <submittedName>
        <fullName evidence="2">Uncharacterized protein</fullName>
    </submittedName>
</protein>
<accession>A0AAV2R956</accession>
<keyword evidence="1" id="KW-0472">Membrane</keyword>
<gene>
    <name evidence="2" type="ORF">MNOR_LOCUS22062</name>
</gene>
<evidence type="ECO:0000313" key="2">
    <source>
        <dbReference type="EMBL" id="CAL4120512.1"/>
    </source>
</evidence>
<sequence>MRGRTAFRPHIYICMVQMVAQWRSFLFSWILYFIVMRIQNYNGHYFSSVAKFKSANLFLAKNSVVAYGRNFQTNKIIFRAEFHLKRVKNNKKQIVRTLVAPLKRFLTSSDLRAKTQLRATSKILGFLKNKFAYAYTQEFPYRTNHILECEFYLLESMDCCLIVYQPYRYGIQILPIEKRGVLLHCLSTLNVWNMKFTYQKKCTAPSIFYHPYSHTGMEH</sequence>
<dbReference type="AlphaFoldDB" id="A0AAV2R956"/>
<dbReference type="EMBL" id="CAXKWB010018249">
    <property type="protein sequence ID" value="CAL4120512.1"/>
    <property type="molecule type" value="Genomic_DNA"/>
</dbReference>
<comment type="caution">
    <text evidence="2">The sequence shown here is derived from an EMBL/GenBank/DDBJ whole genome shotgun (WGS) entry which is preliminary data.</text>
</comment>